<organism evidence="3 6">
    <name type="scientific">Paraburkholderia rhynchosiae</name>
    <dbReference type="NCBI Taxonomy" id="487049"/>
    <lineage>
        <taxon>Bacteria</taxon>
        <taxon>Pseudomonadati</taxon>
        <taxon>Pseudomonadota</taxon>
        <taxon>Betaproteobacteria</taxon>
        <taxon>Burkholderiales</taxon>
        <taxon>Burkholderiaceae</taxon>
        <taxon>Paraburkholderia</taxon>
    </lineage>
</organism>
<dbReference type="InterPro" id="IPR000045">
    <property type="entry name" value="Prepilin_IV_endopep_pep"/>
</dbReference>
<feature type="transmembrane region" description="Helical" evidence="1">
    <location>
        <begin position="143"/>
        <end position="166"/>
    </location>
</feature>
<evidence type="ECO:0000313" key="3">
    <source>
        <dbReference type="EMBL" id="CAB3681796.1"/>
    </source>
</evidence>
<dbReference type="GO" id="GO:0004190">
    <property type="term" value="F:aspartic-type endopeptidase activity"/>
    <property type="evidence" value="ECO:0007669"/>
    <property type="project" value="InterPro"/>
</dbReference>
<accession>A0A2N7WVS7</accession>
<dbReference type="Proteomes" id="UP000494205">
    <property type="component" value="Unassembled WGS sequence"/>
</dbReference>
<sequence length="169" mass="17810">MHLLSFAIRLVALCALLWLALIDVRTRRLPSRTVLMVGALFFLDALILRTSIGDIGMHVAIALCALVGCVAMFAAKIIGGGDAKLASVIFLWAGPGLSWPALALISIIGTFVSLVSLATRHMNSDQRSRPMRALAMFSAARGVPYGVALALGGGSVIVLPALLPLFSTR</sequence>
<protein>
    <submittedName>
        <fullName evidence="4">Peptidase A24A prepilin type IV</fullName>
    </submittedName>
</protein>
<dbReference type="AlphaFoldDB" id="A0A2N7WVS7"/>
<dbReference type="Proteomes" id="UP000235659">
    <property type="component" value="Unassembled WGS sequence"/>
</dbReference>
<dbReference type="OrthoDB" id="9113591at2"/>
<evidence type="ECO:0000313" key="4">
    <source>
        <dbReference type="EMBL" id="PMS33464.1"/>
    </source>
</evidence>
<keyword evidence="5" id="KW-1185">Reference proteome</keyword>
<keyword evidence="1" id="KW-0472">Membrane</keyword>
<evidence type="ECO:0000259" key="2">
    <source>
        <dbReference type="Pfam" id="PF01478"/>
    </source>
</evidence>
<feature type="transmembrane region" description="Helical" evidence="1">
    <location>
        <begin position="99"/>
        <end position="122"/>
    </location>
</feature>
<dbReference type="Pfam" id="PF01478">
    <property type="entry name" value="Peptidase_A24"/>
    <property type="match status" value="1"/>
</dbReference>
<evidence type="ECO:0000313" key="5">
    <source>
        <dbReference type="Proteomes" id="UP000235659"/>
    </source>
</evidence>
<reference evidence="3 6" key="2">
    <citation type="submission" date="2020-04" db="EMBL/GenBank/DDBJ databases">
        <authorList>
            <person name="De Canck E."/>
        </authorList>
    </citation>
    <scope>NUCLEOTIDE SEQUENCE [LARGE SCALE GENOMIC DNA]</scope>
    <source>
        <strain evidence="3 6">LMG 27174</strain>
    </source>
</reference>
<proteinExistence type="predicted"/>
<gene>
    <name evidence="4" type="ORF">C0Z16_02440</name>
    <name evidence="3" type="ORF">LMG27174_02706</name>
</gene>
<dbReference type="GO" id="GO:0016020">
    <property type="term" value="C:membrane"/>
    <property type="evidence" value="ECO:0007669"/>
    <property type="project" value="InterPro"/>
</dbReference>
<name>A0A2N7WVS7_9BURK</name>
<keyword evidence="1" id="KW-0812">Transmembrane</keyword>
<feature type="transmembrane region" description="Helical" evidence="1">
    <location>
        <begin position="59"/>
        <end position="79"/>
    </location>
</feature>
<reference evidence="4 5" key="1">
    <citation type="submission" date="2018-01" db="EMBL/GenBank/DDBJ databases">
        <title>Whole genome analyses suggest that Burkholderia sensu lato contains two further novel genera in the rhizoxinica-symbiotica group Mycetohabitans gen. nov., and Trinickia gen. nov.: implications for the evolution of diazotrophy and nodulation in the Burkholderiaceae.</title>
        <authorList>
            <person name="Estrada-de los Santos P."/>
            <person name="Palmer M."/>
            <person name="Chavez-Ramirez B."/>
            <person name="Beukes C."/>
            <person name="Steenkamp E.T."/>
            <person name="Hirsch A.M."/>
            <person name="Manyaka P."/>
            <person name="Maluk M."/>
            <person name="Lafos M."/>
            <person name="Crook M."/>
            <person name="Gross E."/>
            <person name="Simon M.F."/>
            <person name="Bueno dos Reis Junior F."/>
            <person name="Poole P.S."/>
            <person name="Venter S.N."/>
            <person name="James E.K."/>
        </authorList>
    </citation>
    <scope>NUCLEOTIDE SEQUENCE [LARGE SCALE GENOMIC DNA]</scope>
    <source>
        <strain evidence="4 5">WSM 3937</strain>
    </source>
</reference>
<keyword evidence="1" id="KW-1133">Transmembrane helix</keyword>
<evidence type="ECO:0000313" key="6">
    <source>
        <dbReference type="Proteomes" id="UP000494205"/>
    </source>
</evidence>
<evidence type="ECO:0000256" key="1">
    <source>
        <dbReference type="SAM" id="Phobius"/>
    </source>
</evidence>
<feature type="domain" description="Prepilin type IV endopeptidase peptidase" evidence="2">
    <location>
        <begin position="10"/>
        <end position="113"/>
    </location>
</feature>
<dbReference type="EMBL" id="PNXY01000002">
    <property type="protein sequence ID" value="PMS33464.1"/>
    <property type="molecule type" value="Genomic_DNA"/>
</dbReference>
<dbReference type="Gene3D" id="1.20.120.1220">
    <property type="match status" value="1"/>
</dbReference>
<dbReference type="EMBL" id="CADIJZ010000008">
    <property type="protein sequence ID" value="CAB3681796.1"/>
    <property type="molecule type" value="Genomic_DNA"/>
</dbReference>